<evidence type="ECO:0000256" key="1">
    <source>
        <dbReference type="PROSITE-ProRule" id="PRU00325"/>
    </source>
</evidence>
<feature type="domain" description="SWIM-type" evidence="3">
    <location>
        <begin position="65"/>
        <end position="98"/>
    </location>
</feature>
<feature type="region of interest" description="Disordered" evidence="2">
    <location>
        <begin position="121"/>
        <end position="156"/>
    </location>
</feature>
<keyword evidence="1" id="KW-0863">Zinc-finger</keyword>
<evidence type="ECO:0000256" key="2">
    <source>
        <dbReference type="SAM" id="MobiDB-lite"/>
    </source>
</evidence>
<dbReference type="PROSITE" id="PS50966">
    <property type="entry name" value="ZF_SWIM"/>
    <property type="match status" value="1"/>
</dbReference>
<sequence>MAETTTVTTVWTTDQVMALAPDSSAQRAARGLAGDRAWLETGLSAGEDIDPTLWGLCQGSDSMPYQTAVDLTGPAFKCTCPSRKLPCKHALGLLLRWSSGVVPAAVAPSWASAWQASRAARANRAAAAPPSEEKPNPGSDTASRSAPSEKAQARRADRIAGGLDELDRWLADQARAGLAGAGRDGAAWDNMIARLVDAQAASAAGILRRTTAVMGSPERLLGELARLHLLVGGYRRLADLPEELAASVRMRVGVPIATEAVLAGPPVRDRWQVHGVRDEIEDQLTVRRAWLRGAGSHRPLIILSFAVAGQSLPIDLLPGTELDADVCLYPGGQPARALIARRHAPPERMHAVAGGAGIEANLRAHAEALAADPWLDFWPMALDAVCPVRDGNGWALADSSGAALPLDPAAGEPWRLVAVTGGRFATVTGEWSAAGLRPLGVWSDDRLVRL</sequence>
<dbReference type="Proteomes" id="UP001501444">
    <property type="component" value="Unassembled WGS sequence"/>
</dbReference>
<comment type="caution">
    <text evidence="4">The sequence shown here is derived from an EMBL/GenBank/DDBJ whole genome shotgun (WGS) entry which is preliminary data.</text>
</comment>
<accession>A0ABP5SH09</accession>
<reference evidence="5" key="1">
    <citation type="journal article" date="2019" name="Int. J. Syst. Evol. Microbiol.">
        <title>The Global Catalogue of Microorganisms (GCM) 10K type strain sequencing project: providing services to taxonomists for standard genome sequencing and annotation.</title>
        <authorList>
            <consortium name="The Broad Institute Genomics Platform"/>
            <consortium name="The Broad Institute Genome Sequencing Center for Infectious Disease"/>
            <person name="Wu L."/>
            <person name="Ma J."/>
        </authorList>
    </citation>
    <scope>NUCLEOTIDE SEQUENCE [LARGE SCALE GENOMIC DNA]</scope>
    <source>
        <strain evidence="5">JCM 3272</strain>
    </source>
</reference>
<evidence type="ECO:0000313" key="5">
    <source>
        <dbReference type="Proteomes" id="UP001501444"/>
    </source>
</evidence>
<dbReference type="Pfam" id="PF04434">
    <property type="entry name" value="SWIM"/>
    <property type="match status" value="1"/>
</dbReference>
<dbReference type="EMBL" id="BAAARV010000005">
    <property type="protein sequence ID" value="GAA2331032.1"/>
    <property type="molecule type" value="Genomic_DNA"/>
</dbReference>
<keyword evidence="1" id="KW-0862">Zinc</keyword>
<evidence type="ECO:0000259" key="3">
    <source>
        <dbReference type="PROSITE" id="PS50966"/>
    </source>
</evidence>
<gene>
    <name evidence="4" type="ORF">GCM10010170_009420</name>
</gene>
<keyword evidence="1" id="KW-0479">Metal-binding</keyword>
<protein>
    <submittedName>
        <fullName evidence="4">SWIM zinc finger family protein</fullName>
    </submittedName>
</protein>
<dbReference type="RefSeq" id="WP_344610943.1">
    <property type="nucleotide sequence ID" value="NZ_BAAARV010000005.1"/>
</dbReference>
<evidence type="ECO:0000313" key="4">
    <source>
        <dbReference type="EMBL" id="GAA2331032.1"/>
    </source>
</evidence>
<feature type="compositionally biased region" description="Low complexity" evidence="2">
    <location>
        <begin position="121"/>
        <end position="130"/>
    </location>
</feature>
<proteinExistence type="predicted"/>
<name>A0ABP5SH09_9ACTN</name>
<keyword evidence="5" id="KW-1185">Reference proteome</keyword>
<dbReference type="InterPro" id="IPR007527">
    <property type="entry name" value="Znf_SWIM"/>
</dbReference>
<organism evidence="4 5">
    <name type="scientific">Dactylosporangium salmoneum</name>
    <dbReference type="NCBI Taxonomy" id="53361"/>
    <lineage>
        <taxon>Bacteria</taxon>
        <taxon>Bacillati</taxon>
        <taxon>Actinomycetota</taxon>
        <taxon>Actinomycetes</taxon>
        <taxon>Micromonosporales</taxon>
        <taxon>Micromonosporaceae</taxon>
        <taxon>Dactylosporangium</taxon>
    </lineage>
</organism>